<reference evidence="6" key="1">
    <citation type="submission" date="2020-05" db="EMBL/GenBank/DDBJ databases">
        <title>Mycena genomes resolve the evolution of fungal bioluminescence.</title>
        <authorList>
            <person name="Tsai I.J."/>
        </authorList>
    </citation>
    <scope>NUCLEOTIDE SEQUENCE</scope>
    <source>
        <strain evidence="6">CCC161011</strain>
    </source>
</reference>
<evidence type="ECO:0000256" key="2">
    <source>
        <dbReference type="ARBA" id="ARBA00022679"/>
    </source>
</evidence>
<keyword evidence="3" id="KW-0949">S-adenosyl-L-methionine</keyword>
<dbReference type="InterPro" id="IPR036390">
    <property type="entry name" value="WH_DNA-bd_sf"/>
</dbReference>
<evidence type="ECO:0000313" key="6">
    <source>
        <dbReference type="EMBL" id="KAF7336117.1"/>
    </source>
</evidence>
<keyword evidence="2 6" id="KW-0808">Transferase</keyword>
<name>A0A8H7CHG4_9AGAR</name>
<dbReference type="Gene3D" id="1.10.10.10">
    <property type="entry name" value="Winged helix-like DNA-binding domain superfamily/Winged helix DNA-binding domain"/>
    <property type="match status" value="1"/>
</dbReference>
<evidence type="ECO:0000259" key="4">
    <source>
        <dbReference type="Pfam" id="PF00891"/>
    </source>
</evidence>
<dbReference type="GO" id="GO:0046983">
    <property type="term" value="F:protein dimerization activity"/>
    <property type="evidence" value="ECO:0007669"/>
    <property type="project" value="InterPro"/>
</dbReference>
<dbReference type="SUPFAM" id="SSF46785">
    <property type="entry name" value="Winged helix' DNA-binding domain"/>
    <property type="match status" value="1"/>
</dbReference>
<feature type="domain" description="O-methyltransferase C-terminal" evidence="4">
    <location>
        <begin position="246"/>
        <end position="363"/>
    </location>
</feature>
<keyword evidence="1 6" id="KW-0489">Methyltransferase</keyword>
<dbReference type="OrthoDB" id="2410195at2759"/>
<protein>
    <submittedName>
        <fullName evidence="6">O-methyltransferase</fullName>
    </submittedName>
</protein>
<dbReference type="PANTHER" id="PTHR43712">
    <property type="entry name" value="PUTATIVE (AFU_ORTHOLOGUE AFUA_4G14580)-RELATED"/>
    <property type="match status" value="1"/>
</dbReference>
<feature type="domain" description="O-methyltransferase dimerisation" evidence="5">
    <location>
        <begin position="82"/>
        <end position="175"/>
    </location>
</feature>
<dbReference type="InterPro" id="IPR001077">
    <property type="entry name" value="COMT_C"/>
</dbReference>
<dbReference type="PROSITE" id="PS51683">
    <property type="entry name" value="SAM_OMT_II"/>
    <property type="match status" value="1"/>
</dbReference>
<proteinExistence type="predicted"/>
<dbReference type="InterPro" id="IPR036388">
    <property type="entry name" value="WH-like_DNA-bd_sf"/>
</dbReference>
<dbReference type="PANTHER" id="PTHR43712:SF2">
    <property type="entry name" value="O-METHYLTRANSFERASE CICE"/>
    <property type="match status" value="1"/>
</dbReference>
<dbReference type="SUPFAM" id="SSF53335">
    <property type="entry name" value="S-adenosyl-L-methionine-dependent methyltransferases"/>
    <property type="match status" value="1"/>
</dbReference>
<evidence type="ECO:0000256" key="3">
    <source>
        <dbReference type="ARBA" id="ARBA00022691"/>
    </source>
</evidence>
<organism evidence="6 7">
    <name type="scientific">Mycena venus</name>
    <dbReference type="NCBI Taxonomy" id="2733690"/>
    <lineage>
        <taxon>Eukaryota</taxon>
        <taxon>Fungi</taxon>
        <taxon>Dikarya</taxon>
        <taxon>Basidiomycota</taxon>
        <taxon>Agaricomycotina</taxon>
        <taxon>Agaricomycetes</taxon>
        <taxon>Agaricomycetidae</taxon>
        <taxon>Agaricales</taxon>
        <taxon>Marasmiineae</taxon>
        <taxon>Mycenaceae</taxon>
        <taxon>Mycena</taxon>
    </lineage>
</organism>
<dbReference type="EMBL" id="JACAZI010000023">
    <property type="protein sequence ID" value="KAF7336117.1"/>
    <property type="molecule type" value="Genomic_DNA"/>
</dbReference>
<dbReference type="Pfam" id="PF00891">
    <property type="entry name" value="Methyltransf_2"/>
    <property type="match status" value="1"/>
</dbReference>
<dbReference type="Proteomes" id="UP000620124">
    <property type="component" value="Unassembled WGS sequence"/>
</dbReference>
<gene>
    <name evidence="6" type="ORF">MVEN_02158800</name>
</gene>
<evidence type="ECO:0000256" key="1">
    <source>
        <dbReference type="ARBA" id="ARBA00022603"/>
    </source>
</evidence>
<dbReference type="Gene3D" id="3.40.50.150">
    <property type="entry name" value="Vaccinia Virus protein VP39"/>
    <property type="match status" value="1"/>
</dbReference>
<comment type="caution">
    <text evidence="6">The sequence shown here is derived from an EMBL/GenBank/DDBJ whole genome shotgun (WGS) entry which is preliminary data.</text>
</comment>
<dbReference type="GO" id="GO:0032259">
    <property type="term" value="P:methylation"/>
    <property type="evidence" value="ECO:0007669"/>
    <property type="project" value="UniProtKB-KW"/>
</dbReference>
<accession>A0A8H7CHG4</accession>
<evidence type="ECO:0000259" key="5">
    <source>
        <dbReference type="Pfam" id="PF08100"/>
    </source>
</evidence>
<dbReference type="InterPro" id="IPR016461">
    <property type="entry name" value="COMT-like"/>
</dbReference>
<dbReference type="AlphaFoldDB" id="A0A8H7CHG4"/>
<dbReference type="InterPro" id="IPR029063">
    <property type="entry name" value="SAM-dependent_MTases_sf"/>
</dbReference>
<dbReference type="Pfam" id="PF08100">
    <property type="entry name" value="Dimerisation"/>
    <property type="match status" value="1"/>
</dbReference>
<evidence type="ECO:0000313" key="7">
    <source>
        <dbReference type="Proteomes" id="UP000620124"/>
    </source>
</evidence>
<dbReference type="GO" id="GO:0008171">
    <property type="term" value="F:O-methyltransferase activity"/>
    <property type="evidence" value="ECO:0007669"/>
    <property type="project" value="InterPro"/>
</dbReference>
<dbReference type="InterPro" id="IPR012967">
    <property type="entry name" value="COMT_dimerisation"/>
</dbReference>
<sequence>MHSVSILRRLSNIISDAVDNIEQAYENAQLALPSLDQPFDENDPAEALRRHPAVSAATNNIMAAAAQMSAIVCDPRRGAVNAANSFHLSSCLLAASEFNVVEILREAGAEGANATDIAALSGVDPGLMGQQSCRVYFVVDSDSMTARILRLLATHHIFQELSPGVFTNNKISSALDKGRPARVLHSNKEDRLIGSSGVAAMAEHTRANVGMDAGTAESASPIPFLWVSTPLKYHIGYDWSQLPAGGKIVDVGGGIGHVSLTIAKNYPHLRVVNQDLGQPIEISKAHWRKIFPEHLDSQMVEFQVHDFFAAQPVKDAAVFLLRYILHDWTDEKAIVLLRSLRAAALPTTRLVIAEKILPYASRVDRKSDIPGAALPAAEAPLLPNWGPAMADLYFYDLTMHVLLGGVERTLDGFREMLAESGWRQAN</sequence>
<keyword evidence="7" id="KW-1185">Reference proteome</keyword>